<dbReference type="GO" id="GO:0005737">
    <property type="term" value="C:cytoplasm"/>
    <property type="evidence" value="ECO:0007669"/>
    <property type="project" value="UniProtKB-SubCell"/>
</dbReference>
<dbReference type="InterPro" id="IPR018078">
    <property type="entry name" value="DNA-binding_RecF_CS"/>
</dbReference>
<accession>A0A2V1IUU0</accession>
<comment type="subcellular location">
    <subcellularLocation>
        <location evidence="1 9 10">Cytoplasm</location>
    </subcellularLocation>
</comment>
<keyword evidence="4 9" id="KW-0963">Cytoplasm</keyword>
<evidence type="ECO:0000256" key="5">
    <source>
        <dbReference type="ARBA" id="ARBA00022705"/>
    </source>
</evidence>
<dbReference type="InterPro" id="IPR001238">
    <property type="entry name" value="DNA-binding_RecF"/>
</dbReference>
<keyword evidence="5 9" id="KW-0235">DNA replication</keyword>
<gene>
    <name evidence="9" type="primary">recF</name>
    <name evidence="12" type="ORF">C5O25_06825</name>
</gene>
<reference evidence="13" key="1">
    <citation type="submission" date="2018-02" db="EMBL/GenBank/DDBJ databases">
        <authorList>
            <person name="Clavel T."/>
            <person name="Strowig T."/>
        </authorList>
    </citation>
    <scope>NUCLEOTIDE SEQUENCE [LARGE SCALE GENOMIC DNA]</scope>
    <source>
        <strain evidence="13">DSM 100764</strain>
    </source>
</reference>
<dbReference type="GO" id="GO:0006302">
    <property type="term" value="P:double-strand break repair"/>
    <property type="evidence" value="ECO:0007669"/>
    <property type="project" value="TreeGrafter"/>
</dbReference>
<dbReference type="GO" id="GO:0003697">
    <property type="term" value="F:single-stranded DNA binding"/>
    <property type="evidence" value="ECO:0007669"/>
    <property type="project" value="UniProtKB-UniRule"/>
</dbReference>
<dbReference type="HAMAP" id="MF_00365">
    <property type="entry name" value="RecF"/>
    <property type="match status" value="1"/>
</dbReference>
<keyword evidence="6 9" id="KW-0547">Nucleotide-binding</keyword>
<keyword evidence="9 10" id="KW-0234">DNA repair</keyword>
<dbReference type="EMBL" id="PUBV01000011">
    <property type="protein sequence ID" value="PWB07618.1"/>
    <property type="molecule type" value="Genomic_DNA"/>
</dbReference>
<evidence type="ECO:0000313" key="12">
    <source>
        <dbReference type="EMBL" id="PWB07618.1"/>
    </source>
</evidence>
<evidence type="ECO:0000259" key="11">
    <source>
        <dbReference type="Pfam" id="PF02463"/>
    </source>
</evidence>
<evidence type="ECO:0000256" key="10">
    <source>
        <dbReference type="RuleBase" id="RU000578"/>
    </source>
</evidence>
<sequence length="369" mass="41868">MELRSLTLTNFKNIGEASLDFSPKINCFLGDNGMGKSNLLDAIHYLSFCRSFTGVADTMVIRRGEDFAMARGIYRRRGADEELQLGMQRGRRKSLKRAGKEYTRLADHIGSFPIVMTAPSDTDLARGAAEERRRWMDMVISQENHRYLDALMRYATALTQRNRMLRDASSDSALYEAVELQMEMAAGVITGARKEWIDKLRTRFGAFYAAIAGEEEKVDLAYDDSTASPDGIAAGLADALARARRRDEAMRHTTVGPHRDDIVMTLADMPLRRTASQGQTKTFTTALRLAQYEFLREATGMRPLLLLDDIFDKLDSRRVERIIQLVARRDFGQIFITDTNRKHLDEIVSHMAGDFRMWTVSDGIFTPER</sequence>
<evidence type="ECO:0000256" key="3">
    <source>
        <dbReference type="ARBA" id="ARBA00020170"/>
    </source>
</evidence>
<dbReference type="GO" id="GO:0009432">
    <property type="term" value="P:SOS response"/>
    <property type="evidence" value="ECO:0007669"/>
    <property type="project" value="UniProtKB-UniRule"/>
</dbReference>
<evidence type="ECO:0000256" key="8">
    <source>
        <dbReference type="ARBA" id="ARBA00023125"/>
    </source>
</evidence>
<evidence type="ECO:0000256" key="7">
    <source>
        <dbReference type="ARBA" id="ARBA00022840"/>
    </source>
</evidence>
<keyword evidence="7 9" id="KW-0067">ATP-binding</keyword>
<evidence type="ECO:0000256" key="6">
    <source>
        <dbReference type="ARBA" id="ARBA00022741"/>
    </source>
</evidence>
<keyword evidence="8 9" id="KW-0238">DNA-binding</keyword>
<evidence type="ECO:0000256" key="9">
    <source>
        <dbReference type="HAMAP-Rule" id="MF_00365"/>
    </source>
</evidence>
<evidence type="ECO:0000256" key="4">
    <source>
        <dbReference type="ARBA" id="ARBA00022490"/>
    </source>
</evidence>
<evidence type="ECO:0000256" key="1">
    <source>
        <dbReference type="ARBA" id="ARBA00004496"/>
    </source>
</evidence>
<protein>
    <recommendedName>
        <fullName evidence="3 9">DNA replication and repair protein RecF</fullName>
    </recommendedName>
</protein>
<dbReference type="Gene3D" id="3.40.50.300">
    <property type="entry name" value="P-loop containing nucleotide triphosphate hydrolases"/>
    <property type="match status" value="1"/>
</dbReference>
<keyword evidence="9 10" id="KW-0742">SOS response</keyword>
<dbReference type="PROSITE" id="PS00618">
    <property type="entry name" value="RECF_2"/>
    <property type="match status" value="1"/>
</dbReference>
<dbReference type="GO" id="GO:0006260">
    <property type="term" value="P:DNA replication"/>
    <property type="evidence" value="ECO:0007669"/>
    <property type="project" value="UniProtKB-UniRule"/>
</dbReference>
<dbReference type="SUPFAM" id="SSF52540">
    <property type="entry name" value="P-loop containing nucleoside triphosphate hydrolases"/>
    <property type="match status" value="1"/>
</dbReference>
<dbReference type="GeneID" id="93425769"/>
<dbReference type="PANTHER" id="PTHR32182">
    <property type="entry name" value="DNA REPLICATION AND REPAIR PROTEIN RECF"/>
    <property type="match status" value="1"/>
</dbReference>
<dbReference type="NCBIfam" id="TIGR00611">
    <property type="entry name" value="recf"/>
    <property type="match status" value="1"/>
</dbReference>
<dbReference type="GO" id="GO:0005524">
    <property type="term" value="F:ATP binding"/>
    <property type="evidence" value="ECO:0007669"/>
    <property type="project" value="UniProtKB-UniRule"/>
</dbReference>
<comment type="similarity">
    <text evidence="2 9 10">Belongs to the RecF family.</text>
</comment>
<dbReference type="Proteomes" id="UP000244925">
    <property type="component" value="Unassembled WGS sequence"/>
</dbReference>
<comment type="function">
    <text evidence="9 10">The RecF protein is involved in DNA metabolism; it is required for DNA replication and normal SOS inducibility. RecF binds preferentially to single-stranded, linear DNA. It also seems to bind ATP.</text>
</comment>
<name>A0A2V1IUU0_9BACT</name>
<dbReference type="InterPro" id="IPR003395">
    <property type="entry name" value="RecF/RecN/SMC_N"/>
</dbReference>
<dbReference type="RefSeq" id="WP_107035993.1">
    <property type="nucleotide sequence ID" value="NZ_CAPCJN010000029.1"/>
</dbReference>
<dbReference type="Gene3D" id="1.20.1050.90">
    <property type="entry name" value="RecF/RecN/SMC, N-terminal domain"/>
    <property type="match status" value="1"/>
</dbReference>
<evidence type="ECO:0000256" key="2">
    <source>
        <dbReference type="ARBA" id="ARBA00008016"/>
    </source>
</evidence>
<feature type="binding site" evidence="9">
    <location>
        <begin position="30"/>
        <end position="37"/>
    </location>
    <ligand>
        <name>ATP</name>
        <dbReference type="ChEBI" id="CHEBI:30616"/>
    </ligand>
</feature>
<dbReference type="AlphaFoldDB" id="A0A2V1IUU0"/>
<dbReference type="Pfam" id="PF02463">
    <property type="entry name" value="SMC_N"/>
    <property type="match status" value="1"/>
</dbReference>
<evidence type="ECO:0000313" key="13">
    <source>
        <dbReference type="Proteomes" id="UP000244925"/>
    </source>
</evidence>
<dbReference type="InterPro" id="IPR042174">
    <property type="entry name" value="RecF_2"/>
</dbReference>
<dbReference type="PANTHER" id="PTHR32182:SF0">
    <property type="entry name" value="DNA REPLICATION AND REPAIR PROTEIN RECF"/>
    <property type="match status" value="1"/>
</dbReference>
<organism evidence="12 13">
    <name type="scientific">Paramuribaculum intestinale</name>
    <dbReference type="NCBI Taxonomy" id="2094151"/>
    <lineage>
        <taxon>Bacteria</taxon>
        <taxon>Pseudomonadati</taxon>
        <taxon>Bacteroidota</taxon>
        <taxon>Bacteroidia</taxon>
        <taxon>Bacteroidales</taxon>
        <taxon>Muribaculaceae</taxon>
        <taxon>Paramuribaculum</taxon>
    </lineage>
</organism>
<dbReference type="InterPro" id="IPR027417">
    <property type="entry name" value="P-loop_NTPase"/>
</dbReference>
<keyword evidence="13" id="KW-1185">Reference proteome</keyword>
<feature type="domain" description="RecF/RecN/SMC N-terminal" evidence="11">
    <location>
        <begin position="3"/>
        <end position="347"/>
    </location>
</feature>
<keyword evidence="9 10" id="KW-0227">DNA damage</keyword>
<proteinExistence type="inferred from homology"/>
<dbReference type="GO" id="GO:0000731">
    <property type="term" value="P:DNA synthesis involved in DNA repair"/>
    <property type="evidence" value="ECO:0007669"/>
    <property type="project" value="TreeGrafter"/>
</dbReference>
<comment type="caution">
    <text evidence="12">The sequence shown here is derived from an EMBL/GenBank/DDBJ whole genome shotgun (WGS) entry which is preliminary data.</text>
</comment>